<evidence type="ECO:0000313" key="3">
    <source>
        <dbReference type="Proteomes" id="UP000189681"/>
    </source>
</evidence>
<dbReference type="Gene3D" id="3.40.630.30">
    <property type="match status" value="1"/>
</dbReference>
<dbReference type="STRING" id="1004156.AYP45_07235"/>
<evidence type="ECO:0000313" key="2">
    <source>
        <dbReference type="EMBL" id="OOP56828.1"/>
    </source>
</evidence>
<dbReference type="EMBL" id="AYTS01000061">
    <property type="protein sequence ID" value="OOP56828.1"/>
    <property type="molecule type" value="Genomic_DNA"/>
</dbReference>
<gene>
    <name evidence="2" type="ORF">AYP45_07235</name>
</gene>
<feature type="domain" description="N-acetyltransferase" evidence="1">
    <location>
        <begin position="1"/>
        <end position="140"/>
    </location>
</feature>
<name>A0A1V4AUL6_9BACT</name>
<keyword evidence="2" id="KW-0808">Transferase</keyword>
<dbReference type="InterPro" id="IPR000182">
    <property type="entry name" value="GNAT_dom"/>
</dbReference>
<sequence length="142" mass="16452">MFKVVTNLDDLIKVFIIRGIVFLEEQGVPYQIERDIHDHSATHVLGEEHGEPFAAGRIRALGEYAKLERIAIRKAYRGKNLGHKLTEFMILTAKNQGFHKFKVHAQTYLVDFYRKHGFEIVGNMFKEAGIDHYVMIRHSCPK</sequence>
<dbReference type="Pfam" id="PF13673">
    <property type="entry name" value="Acetyltransf_10"/>
    <property type="match status" value="1"/>
</dbReference>
<organism evidence="2 3">
    <name type="scientific">Candidatus Brocadia carolinensis</name>
    <dbReference type="NCBI Taxonomy" id="1004156"/>
    <lineage>
        <taxon>Bacteria</taxon>
        <taxon>Pseudomonadati</taxon>
        <taxon>Planctomycetota</taxon>
        <taxon>Candidatus Brocadiia</taxon>
        <taxon>Candidatus Brocadiales</taxon>
        <taxon>Candidatus Brocadiaceae</taxon>
        <taxon>Candidatus Brocadia</taxon>
    </lineage>
</organism>
<dbReference type="SUPFAM" id="SSF55729">
    <property type="entry name" value="Acyl-CoA N-acyltransferases (Nat)"/>
    <property type="match status" value="1"/>
</dbReference>
<dbReference type="Proteomes" id="UP000189681">
    <property type="component" value="Unassembled WGS sequence"/>
</dbReference>
<dbReference type="PANTHER" id="PTHR13355:SF11">
    <property type="entry name" value="GLUCOSAMINE 6-PHOSPHATE N-ACETYLTRANSFERASE"/>
    <property type="match status" value="1"/>
</dbReference>
<reference evidence="2 3" key="1">
    <citation type="journal article" date="2017" name="Water Res.">
        <title>Discovery and metagenomic analysis of an anammox bacterial enrichment related to Candidatus "Brocadia caroliniensis" in a full-scale glycerol-fed nitritation-denitritation separate centrate treatment process.</title>
        <authorList>
            <person name="Park H."/>
            <person name="Brotto A.C."/>
            <person name="van Loosdrecht M.C."/>
            <person name="Chandran K."/>
        </authorList>
    </citation>
    <scope>NUCLEOTIDE SEQUENCE [LARGE SCALE GENOMIC DNA]</scope>
    <source>
        <strain evidence="2">26THWARD</strain>
    </source>
</reference>
<dbReference type="InterPro" id="IPR039143">
    <property type="entry name" value="GNPNAT1-like"/>
</dbReference>
<proteinExistence type="predicted"/>
<dbReference type="InterPro" id="IPR016181">
    <property type="entry name" value="Acyl_CoA_acyltransferase"/>
</dbReference>
<protein>
    <submittedName>
        <fullName evidence="2">GNAT family N-acetyltransferase</fullName>
    </submittedName>
</protein>
<accession>A0A1V4AUL6</accession>
<dbReference type="PANTHER" id="PTHR13355">
    <property type="entry name" value="GLUCOSAMINE 6-PHOSPHATE N-ACETYLTRANSFERASE"/>
    <property type="match status" value="1"/>
</dbReference>
<dbReference type="GO" id="GO:0004343">
    <property type="term" value="F:glucosamine 6-phosphate N-acetyltransferase activity"/>
    <property type="evidence" value="ECO:0007669"/>
    <property type="project" value="TreeGrafter"/>
</dbReference>
<evidence type="ECO:0000259" key="1">
    <source>
        <dbReference type="PROSITE" id="PS51186"/>
    </source>
</evidence>
<dbReference type="AlphaFoldDB" id="A0A1V4AUL6"/>
<dbReference type="PROSITE" id="PS51186">
    <property type="entry name" value="GNAT"/>
    <property type="match status" value="1"/>
</dbReference>
<comment type="caution">
    <text evidence="2">The sequence shown here is derived from an EMBL/GenBank/DDBJ whole genome shotgun (WGS) entry which is preliminary data.</text>
</comment>